<evidence type="ECO:0000256" key="7">
    <source>
        <dbReference type="ARBA" id="ARBA00022840"/>
    </source>
</evidence>
<dbReference type="SUPFAM" id="SSF48452">
    <property type="entry name" value="TPR-like"/>
    <property type="match status" value="2"/>
</dbReference>
<organism evidence="11">
    <name type="scientific">Flavobacterium capsici</name>
    <dbReference type="NCBI Taxonomy" id="3075618"/>
    <lineage>
        <taxon>Bacteria</taxon>
        <taxon>Pseudomonadati</taxon>
        <taxon>Bacteroidota</taxon>
        <taxon>Flavobacteriia</taxon>
        <taxon>Flavobacteriales</taxon>
        <taxon>Flavobacteriaceae</taxon>
        <taxon>Flavobacterium</taxon>
    </lineage>
</organism>
<evidence type="ECO:0000313" key="11">
    <source>
        <dbReference type="EMBL" id="WNM18666.1"/>
    </source>
</evidence>
<keyword evidence="8" id="KW-0802">TPR repeat</keyword>
<keyword evidence="9" id="KW-0812">Transmembrane</keyword>
<dbReference type="RefSeq" id="WP_313322756.1">
    <property type="nucleotide sequence ID" value="NZ_CP134878.1"/>
</dbReference>
<evidence type="ECO:0000256" key="4">
    <source>
        <dbReference type="ARBA" id="ARBA00022679"/>
    </source>
</evidence>
<evidence type="ECO:0000256" key="9">
    <source>
        <dbReference type="SAM" id="Phobius"/>
    </source>
</evidence>
<name>A0AA96EUU8_9FLAO</name>
<accession>A0AA96F2H0</accession>
<dbReference type="PROSITE" id="PS50005">
    <property type="entry name" value="TPR"/>
    <property type="match status" value="1"/>
</dbReference>
<reference evidence="11 13" key="1">
    <citation type="submission" date="2023-09" db="EMBL/GenBank/DDBJ databases">
        <title>Flavobacterium sp. a novel bacteria isolate from Pepper rhizosphere.</title>
        <authorList>
            <person name="Peng Y."/>
            <person name="Lee J."/>
        </authorList>
    </citation>
    <scope>NUCLEOTIDE SEQUENCE</scope>
    <source>
        <strain evidence="11">PMR2A8</strain>
        <strain evidence="12 13">PMTSA4</strain>
    </source>
</reference>
<dbReference type="Gene3D" id="3.30.450.20">
    <property type="entry name" value="PAS domain"/>
    <property type="match status" value="1"/>
</dbReference>
<feature type="transmembrane region" description="Helical" evidence="9">
    <location>
        <begin position="383"/>
        <end position="403"/>
    </location>
</feature>
<dbReference type="Proteomes" id="UP001304515">
    <property type="component" value="Chromosome"/>
</dbReference>
<evidence type="ECO:0000256" key="5">
    <source>
        <dbReference type="ARBA" id="ARBA00022741"/>
    </source>
</evidence>
<keyword evidence="5" id="KW-0547">Nucleotide-binding</keyword>
<dbReference type="Pfam" id="PF02518">
    <property type="entry name" value="HATPase_c"/>
    <property type="match status" value="1"/>
</dbReference>
<dbReference type="PANTHER" id="PTHR41523:SF8">
    <property type="entry name" value="ETHYLENE RESPONSE SENSOR PROTEIN"/>
    <property type="match status" value="1"/>
</dbReference>
<dbReference type="GO" id="GO:0004673">
    <property type="term" value="F:protein histidine kinase activity"/>
    <property type="evidence" value="ECO:0007669"/>
    <property type="project" value="UniProtKB-EC"/>
</dbReference>
<dbReference type="InterPro" id="IPR003594">
    <property type="entry name" value="HATPase_dom"/>
</dbReference>
<dbReference type="EMBL" id="CP134878">
    <property type="protein sequence ID" value="WNM18666.1"/>
    <property type="molecule type" value="Genomic_DNA"/>
</dbReference>
<dbReference type="KEGG" id="fcj:RN605_05000"/>
<proteinExistence type="predicted"/>
<feature type="repeat" description="TPR" evidence="8">
    <location>
        <begin position="276"/>
        <end position="309"/>
    </location>
</feature>
<gene>
    <name evidence="12" type="ORF">RN605_05000</name>
    <name evidence="11" type="ORF">RN608_11700</name>
</gene>
<dbReference type="SMART" id="SM00387">
    <property type="entry name" value="HATPase_c"/>
    <property type="match status" value="1"/>
</dbReference>
<dbReference type="Gene3D" id="3.30.565.10">
    <property type="entry name" value="Histidine kinase-like ATPase, C-terminal domain"/>
    <property type="match status" value="1"/>
</dbReference>
<dbReference type="InterPro" id="IPR011495">
    <property type="entry name" value="Sig_transdc_His_kin_sub2_dim/P"/>
</dbReference>
<evidence type="ECO:0000256" key="6">
    <source>
        <dbReference type="ARBA" id="ARBA00022777"/>
    </source>
</evidence>
<dbReference type="PANTHER" id="PTHR41523">
    <property type="entry name" value="TWO-COMPONENT SYSTEM SENSOR PROTEIN"/>
    <property type="match status" value="1"/>
</dbReference>
<dbReference type="Pfam" id="PF13424">
    <property type="entry name" value="TPR_12"/>
    <property type="match status" value="1"/>
</dbReference>
<feature type="domain" description="Histidine kinase/HSP90-like ATPase" evidence="10">
    <location>
        <begin position="535"/>
        <end position="630"/>
    </location>
</feature>
<dbReference type="AlphaFoldDB" id="A0AA96EUU8"/>
<dbReference type="SMART" id="SM00028">
    <property type="entry name" value="TPR"/>
    <property type="match status" value="4"/>
</dbReference>
<dbReference type="EMBL" id="CP134890">
    <property type="protein sequence ID" value="WNM22717.1"/>
    <property type="molecule type" value="Genomic_DNA"/>
</dbReference>
<evidence type="ECO:0000256" key="2">
    <source>
        <dbReference type="ARBA" id="ARBA00012438"/>
    </source>
</evidence>
<comment type="catalytic activity">
    <reaction evidence="1">
        <text>ATP + protein L-histidine = ADP + protein N-phospho-L-histidine.</text>
        <dbReference type="EC" id="2.7.13.3"/>
    </reaction>
</comment>
<evidence type="ECO:0000259" key="10">
    <source>
        <dbReference type="SMART" id="SM00387"/>
    </source>
</evidence>
<dbReference type="Gene3D" id="1.25.40.10">
    <property type="entry name" value="Tetratricopeptide repeat domain"/>
    <property type="match status" value="2"/>
</dbReference>
<accession>A0AA96EUU8</accession>
<protein>
    <recommendedName>
        <fullName evidence="2">histidine kinase</fullName>
        <ecNumber evidence="2">2.7.13.3</ecNumber>
    </recommendedName>
</protein>
<dbReference type="Pfam" id="PF07568">
    <property type="entry name" value="HisKA_2"/>
    <property type="match status" value="1"/>
</dbReference>
<evidence type="ECO:0000256" key="1">
    <source>
        <dbReference type="ARBA" id="ARBA00000085"/>
    </source>
</evidence>
<keyword evidence="9" id="KW-1133">Transmembrane helix</keyword>
<dbReference type="SUPFAM" id="SSF55874">
    <property type="entry name" value="ATPase domain of HSP90 chaperone/DNA topoisomerase II/histidine kinase"/>
    <property type="match status" value="1"/>
</dbReference>
<evidence type="ECO:0000256" key="8">
    <source>
        <dbReference type="PROSITE-ProRule" id="PRU00339"/>
    </source>
</evidence>
<keyword evidence="4" id="KW-0808">Transferase</keyword>
<dbReference type="EC" id="2.7.13.3" evidence="2"/>
<keyword evidence="7" id="KW-0067">ATP-binding</keyword>
<dbReference type="GO" id="GO:0005524">
    <property type="term" value="F:ATP binding"/>
    <property type="evidence" value="ECO:0007669"/>
    <property type="project" value="UniProtKB-KW"/>
</dbReference>
<dbReference type="InterPro" id="IPR019734">
    <property type="entry name" value="TPR_rpt"/>
</dbReference>
<keyword evidence="6 11" id="KW-0418">Kinase</keyword>
<evidence type="ECO:0000313" key="12">
    <source>
        <dbReference type="EMBL" id="WNM22717.1"/>
    </source>
</evidence>
<evidence type="ECO:0000313" key="13">
    <source>
        <dbReference type="Proteomes" id="UP001304515"/>
    </source>
</evidence>
<dbReference type="InterPro" id="IPR036890">
    <property type="entry name" value="HATPase_C_sf"/>
</dbReference>
<dbReference type="InterPro" id="IPR011990">
    <property type="entry name" value="TPR-like_helical_dom_sf"/>
</dbReference>
<evidence type="ECO:0000256" key="3">
    <source>
        <dbReference type="ARBA" id="ARBA00022553"/>
    </source>
</evidence>
<keyword evidence="13" id="KW-1185">Reference proteome</keyword>
<sequence length="632" mass="73012">MFSQKSGNKGVSAKEALELSNKYKERANWFTNMPQYNTDSTQYYSSKAIAVLDANEPLHQYKLLELKFNKNKNKYSKFSLNAQDSIYKIEWNNYDKLDNKITENRLLKYGYLVNWANIKLYKGDSEESLDLFEKALRLITKKDVPNVQARALLDKGLYYGLYGLESEKKLSHKYLQQSLKFYKNHYSEYPGEFYMINAELVYYFYSSPKKDSLHYYFNEVKKLLPIYKKPAVHFWYYSMLANYLTIERKFDEARANYLKALVVVENYSFNDHSIHSNILSGLGYIAMEEKKYDEALEYYLKANSLLIELNDNTEQKITVLDNIGSLYEEKGDFKNALKYRKELYEASLAIEKQRNERSLRESELKVDVSNKEKELSQKKNQQLFYLIALGLCIILLVLIYRNVRLKQKSNLKLAAINNELEEKNLLLDKRNAENELLLKEIHHRVKNNLEVVSGLLALQSAQIDDKKTKDAMQESQNRVNSIGIVHQKLYQGKNLGAIEMKEYVLNLSESILDSFGAEGKIHLELAMEKLDLDIDTAVPLGLIINELITNTVKYAFPENQKGTLTIKLERQPENILHLVVSDDGVGKSGVIKGTGFGGQLISLLTNQLNGTMKEENNNGTSVIFDFKLKKSA</sequence>
<keyword evidence="9" id="KW-0472">Membrane</keyword>
<keyword evidence="3" id="KW-0597">Phosphoprotein</keyword>